<reference evidence="1 2" key="1">
    <citation type="submission" date="2023-07" db="EMBL/GenBank/DDBJ databases">
        <authorList>
            <person name="Peeters C."/>
        </authorList>
    </citation>
    <scope>NUCLEOTIDE SEQUENCE [LARGE SCALE GENOMIC DNA]</scope>
    <source>
        <strain evidence="1 2">LMG 18091</strain>
    </source>
</reference>
<dbReference type="Proteomes" id="UP001189915">
    <property type="component" value="Unassembled WGS sequence"/>
</dbReference>
<protein>
    <submittedName>
        <fullName evidence="1">Uncharacterized protein</fullName>
    </submittedName>
</protein>
<sequence>MKAYPMIFNPRVKAAIDAQRFEDVFVSYRGIMIGNGEVWISGISERGRSKPTIKIISINNQ</sequence>
<dbReference type="EMBL" id="CATWAF010000001">
    <property type="protein sequence ID" value="CAJ0684602.1"/>
    <property type="molecule type" value="Genomic_DNA"/>
</dbReference>
<name>A0AAD2EK80_9RALS</name>
<gene>
    <name evidence="1" type="ORF">LMG18091_00211</name>
</gene>
<evidence type="ECO:0000313" key="1">
    <source>
        <dbReference type="EMBL" id="CAJ0684602.1"/>
    </source>
</evidence>
<evidence type="ECO:0000313" key="2">
    <source>
        <dbReference type="Proteomes" id="UP001189915"/>
    </source>
</evidence>
<dbReference type="AlphaFoldDB" id="A0AAD2EK80"/>
<accession>A0AAD2EK80</accession>
<proteinExistence type="predicted"/>
<organism evidence="1 2">
    <name type="scientific">Ralstonia wenshanensis</name>
    <dbReference type="NCBI Taxonomy" id="2842456"/>
    <lineage>
        <taxon>Bacteria</taxon>
        <taxon>Pseudomonadati</taxon>
        <taxon>Pseudomonadota</taxon>
        <taxon>Betaproteobacteria</taxon>
        <taxon>Burkholderiales</taxon>
        <taxon>Burkholderiaceae</taxon>
        <taxon>Ralstonia</taxon>
    </lineage>
</organism>
<keyword evidence="2" id="KW-1185">Reference proteome</keyword>
<comment type="caution">
    <text evidence="1">The sequence shown here is derived from an EMBL/GenBank/DDBJ whole genome shotgun (WGS) entry which is preliminary data.</text>
</comment>